<feature type="domain" description="HU" evidence="3">
    <location>
        <begin position="2"/>
        <end position="120"/>
    </location>
</feature>
<gene>
    <name evidence="4" type="ORF">F2Y86_24605</name>
</gene>
<keyword evidence="1" id="KW-0238">DNA-binding</keyword>
<evidence type="ECO:0000256" key="1">
    <source>
        <dbReference type="ARBA" id="ARBA00023125"/>
    </source>
</evidence>
<feature type="region of interest" description="Disordered" evidence="2">
    <location>
        <begin position="114"/>
        <end position="162"/>
    </location>
</feature>
<dbReference type="RefSeq" id="WP_149950586.1">
    <property type="nucleotide sequence ID" value="NZ_JADNFX010000105.1"/>
</dbReference>
<evidence type="ECO:0000256" key="2">
    <source>
        <dbReference type="SAM" id="MobiDB-lite"/>
    </source>
</evidence>
<sequence>MVNYSLAHMSTKPGDDTAPKLFYAKAQASGEVTMDEMAEDIAYSTSLTDGDVLNAIRALIKQVNKHLAAGKIVRLETFGSFQIQLQSEGAETEKKFTSSNITGATIQFRPGKPIKAATRSGSGGLTFHRVAKKGEAPLPDDGGDGGNGSEGGDGGLDENPLG</sequence>
<reference evidence="4 5" key="1">
    <citation type="journal article" date="2019" name="Nat. Med.">
        <title>A library of human gut bacterial isolates paired with longitudinal multiomics data enables mechanistic microbiome research.</title>
        <authorList>
            <person name="Poyet M."/>
            <person name="Groussin M."/>
            <person name="Gibbons S.M."/>
            <person name="Avila-Pacheco J."/>
            <person name="Jiang X."/>
            <person name="Kearney S.M."/>
            <person name="Perrotta A.R."/>
            <person name="Berdy B."/>
            <person name="Zhao S."/>
            <person name="Lieberman T.D."/>
            <person name="Swanson P.K."/>
            <person name="Smith M."/>
            <person name="Roesemann S."/>
            <person name="Alexander J.E."/>
            <person name="Rich S.A."/>
            <person name="Livny J."/>
            <person name="Vlamakis H."/>
            <person name="Clish C."/>
            <person name="Bullock K."/>
            <person name="Deik A."/>
            <person name="Scott J."/>
            <person name="Pierce K.A."/>
            <person name="Xavier R.J."/>
            <person name="Alm E.J."/>
        </authorList>
    </citation>
    <scope>NUCLEOTIDE SEQUENCE [LARGE SCALE GENOMIC DNA]</scope>
    <source>
        <strain evidence="4 5">BIOML-A7</strain>
    </source>
</reference>
<comment type="caution">
    <text evidence="4">The sequence shown here is derived from an EMBL/GenBank/DDBJ whole genome shotgun (WGS) entry which is preliminary data.</text>
</comment>
<dbReference type="InterPro" id="IPR041607">
    <property type="entry name" value="HU-HIG"/>
</dbReference>
<evidence type="ECO:0000259" key="3">
    <source>
        <dbReference type="Pfam" id="PF18291"/>
    </source>
</evidence>
<dbReference type="Pfam" id="PF18291">
    <property type="entry name" value="HU-HIG"/>
    <property type="match status" value="1"/>
</dbReference>
<dbReference type="NCBIfam" id="TIGR01201">
    <property type="entry name" value="HU_rel"/>
    <property type="match status" value="1"/>
</dbReference>
<proteinExistence type="predicted"/>
<feature type="compositionally biased region" description="Gly residues" evidence="2">
    <location>
        <begin position="144"/>
        <end position="154"/>
    </location>
</feature>
<dbReference type="EMBL" id="VVYW01000030">
    <property type="protein sequence ID" value="KAA5403138.1"/>
    <property type="molecule type" value="Genomic_DNA"/>
</dbReference>
<protein>
    <recommendedName>
        <fullName evidence="3">HU domain-containing protein</fullName>
    </recommendedName>
</protein>
<name>A0A5M6A245_9BACE</name>
<evidence type="ECO:0000313" key="5">
    <source>
        <dbReference type="Proteomes" id="UP000325055"/>
    </source>
</evidence>
<dbReference type="GO" id="GO:0003677">
    <property type="term" value="F:DNA binding"/>
    <property type="evidence" value="ECO:0007669"/>
    <property type="project" value="UniProtKB-KW"/>
</dbReference>
<dbReference type="Proteomes" id="UP000325055">
    <property type="component" value="Unassembled WGS sequence"/>
</dbReference>
<dbReference type="SUPFAM" id="SSF47729">
    <property type="entry name" value="IHF-like DNA-binding proteins"/>
    <property type="match status" value="1"/>
</dbReference>
<dbReference type="Gene3D" id="4.10.520.10">
    <property type="entry name" value="IHF-like DNA-binding proteins"/>
    <property type="match status" value="1"/>
</dbReference>
<accession>A0A5M6A245</accession>
<dbReference type="InterPro" id="IPR010992">
    <property type="entry name" value="IHF-like_DNA-bd_dom_sf"/>
</dbReference>
<dbReference type="AlphaFoldDB" id="A0A5M6A245"/>
<dbReference type="InterPro" id="IPR005902">
    <property type="entry name" value="HU_DNA-bd_put"/>
</dbReference>
<evidence type="ECO:0000313" key="4">
    <source>
        <dbReference type="EMBL" id="KAA5403138.1"/>
    </source>
</evidence>
<organism evidence="4 5">
    <name type="scientific">Bacteroides cellulosilyticus</name>
    <dbReference type="NCBI Taxonomy" id="246787"/>
    <lineage>
        <taxon>Bacteria</taxon>
        <taxon>Pseudomonadati</taxon>
        <taxon>Bacteroidota</taxon>
        <taxon>Bacteroidia</taxon>
        <taxon>Bacteroidales</taxon>
        <taxon>Bacteroidaceae</taxon>
        <taxon>Bacteroides</taxon>
    </lineage>
</organism>